<keyword evidence="6 11" id="KW-0697">Rotamase</keyword>
<comment type="domain">
    <text evidence="11">Consists of 3 domains; the N-terminus binds the ribosome, the middle domain has PPIase activity, while the C-terminus has intrinsic chaperone activity on its own.</text>
</comment>
<dbReference type="AlphaFoldDB" id="A0A4R2I7E8"/>
<dbReference type="GO" id="GO:0015031">
    <property type="term" value="P:protein transport"/>
    <property type="evidence" value="ECO:0007669"/>
    <property type="project" value="UniProtKB-UniRule"/>
</dbReference>
<evidence type="ECO:0000256" key="11">
    <source>
        <dbReference type="HAMAP-Rule" id="MF_00303"/>
    </source>
</evidence>
<dbReference type="InterPro" id="IPR008881">
    <property type="entry name" value="Trigger_fac_ribosome-bd_bac"/>
</dbReference>
<dbReference type="Gene3D" id="3.30.70.1050">
    <property type="entry name" value="Trigger factor ribosome-binding domain"/>
    <property type="match status" value="1"/>
</dbReference>
<dbReference type="SUPFAM" id="SSF109998">
    <property type="entry name" value="Triger factor/SurA peptide-binding domain-like"/>
    <property type="match status" value="1"/>
</dbReference>
<dbReference type="InterPro" id="IPR046357">
    <property type="entry name" value="PPIase_dom_sf"/>
</dbReference>
<dbReference type="Gene3D" id="3.10.50.40">
    <property type="match status" value="1"/>
</dbReference>
<dbReference type="PANTHER" id="PTHR30560">
    <property type="entry name" value="TRIGGER FACTOR CHAPERONE AND PEPTIDYL-PROLYL CIS/TRANS ISOMERASE"/>
    <property type="match status" value="1"/>
</dbReference>
<evidence type="ECO:0000313" key="15">
    <source>
        <dbReference type="Proteomes" id="UP000294862"/>
    </source>
</evidence>
<dbReference type="EC" id="5.2.1.8" evidence="3 11"/>
<dbReference type="SUPFAM" id="SSF102735">
    <property type="entry name" value="Trigger factor ribosome-binding domain"/>
    <property type="match status" value="1"/>
</dbReference>
<dbReference type="Proteomes" id="UP000294862">
    <property type="component" value="Unassembled WGS sequence"/>
</dbReference>
<comment type="similarity">
    <text evidence="2 11">Belongs to the FKBP-type PPIase family. Tig subfamily.</text>
</comment>
<keyword evidence="5 11" id="KW-0132">Cell division</keyword>
<keyword evidence="7 11" id="KW-0143">Chaperone</keyword>
<dbReference type="Gene3D" id="1.10.3120.10">
    <property type="entry name" value="Trigger factor, C-terminal domain"/>
    <property type="match status" value="1"/>
</dbReference>
<keyword evidence="11" id="KW-0963">Cytoplasm</keyword>
<dbReference type="Pfam" id="PF05697">
    <property type="entry name" value="Trigger_N"/>
    <property type="match status" value="1"/>
</dbReference>
<organism evidence="14 15">
    <name type="scientific">Dokdonella fugitiva</name>
    <dbReference type="NCBI Taxonomy" id="328517"/>
    <lineage>
        <taxon>Bacteria</taxon>
        <taxon>Pseudomonadati</taxon>
        <taxon>Pseudomonadota</taxon>
        <taxon>Gammaproteobacteria</taxon>
        <taxon>Lysobacterales</taxon>
        <taxon>Rhodanobacteraceae</taxon>
        <taxon>Dokdonella</taxon>
    </lineage>
</organism>
<evidence type="ECO:0000256" key="3">
    <source>
        <dbReference type="ARBA" id="ARBA00013194"/>
    </source>
</evidence>
<dbReference type="GO" id="GO:0005737">
    <property type="term" value="C:cytoplasm"/>
    <property type="evidence" value="ECO:0007669"/>
    <property type="project" value="UniProtKB-SubCell"/>
</dbReference>
<dbReference type="InterPro" id="IPR008880">
    <property type="entry name" value="Trigger_fac_C"/>
</dbReference>
<evidence type="ECO:0000256" key="10">
    <source>
        <dbReference type="ARBA" id="ARBA00029986"/>
    </source>
</evidence>
<dbReference type="EMBL" id="SLWQ01000006">
    <property type="protein sequence ID" value="TCO39912.1"/>
    <property type="molecule type" value="Genomic_DNA"/>
</dbReference>
<evidence type="ECO:0000256" key="5">
    <source>
        <dbReference type="ARBA" id="ARBA00022618"/>
    </source>
</evidence>
<dbReference type="RefSeq" id="WP_131998371.1">
    <property type="nucleotide sequence ID" value="NZ_JACGXM010000007.1"/>
</dbReference>
<dbReference type="HAMAP" id="MF_00303">
    <property type="entry name" value="Trigger_factor_Tig"/>
    <property type="match status" value="1"/>
</dbReference>
<keyword evidence="15" id="KW-1185">Reference proteome</keyword>
<dbReference type="InterPro" id="IPR027304">
    <property type="entry name" value="Trigger_fact/SurA_dom_sf"/>
</dbReference>
<feature type="domain" description="Trigger factor C-terminal" evidence="13">
    <location>
        <begin position="263"/>
        <end position="405"/>
    </location>
</feature>
<proteinExistence type="inferred from homology"/>
<feature type="domain" description="Trigger factor ribosome-binding bacterial" evidence="12">
    <location>
        <begin position="1"/>
        <end position="144"/>
    </location>
</feature>
<dbReference type="NCBIfam" id="TIGR00115">
    <property type="entry name" value="tig"/>
    <property type="match status" value="1"/>
</dbReference>
<dbReference type="InterPro" id="IPR005215">
    <property type="entry name" value="Trig_fac"/>
</dbReference>
<evidence type="ECO:0000256" key="7">
    <source>
        <dbReference type="ARBA" id="ARBA00023186"/>
    </source>
</evidence>
<comment type="caution">
    <text evidence="14">The sequence shown here is derived from an EMBL/GenBank/DDBJ whole genome shotgun (WGS) entry which is preliminary data.</text>
</comment>
<gene>
    <name evidence="11" type="primary">tig</name>
    <name evidence="14" type="ORF">EV148_10658</name>
</gene>
<name>A0A4R2I7E8_9GAMM</name>
<dbReference type="GO" id="GO:0051301">
    <property type="term" value="P:cell division"/>
    <property type="evidence" value="ECO:0007669"/>
    <property type="project" value="UniProtKB-KW"/>
</dbReference>
<evidence type="ECO:0000256" key="9">
    <source>
        <dbReference type="ARBA" id="ARBA00023306"/>
    </source>
</evidence>
<dbReference type="SUPFAM" id="SSF54534">
    <property type="entry name" value="FKBP-like"/>
    <property type="match status" value="1"/>
</dbReference>
<dbReference type="GO" id="GO:0051083">
    <property type="term" value="P:'de novo' cotranslational protein folding"/>
    <property type="evidence" value="ECO:0007669"/>
    <property type="project" value="TreeGrafter"/>
</dbReference>
<sequence>MQVSIENVGSLGRKLTVRLPAQRLEDTVRSRIQEMGRSARLKGFRPGKVPAKVIEQRFGNQIRNEALSEMIGSSFQEAVTQEKLRPAVQPSIATTGRPENGEIEYTATFEVLPEIGNLDVSGLEIVKPVASVTDADIDQMIETLRLQRRSWHAVERAAKDGDMVLFEFSAQGEGFRHPEAGTDRVGAVLGSGAYSKELEDKLAGHKAGDEFTTHVDFPAAVRTPALAGKSVDVSVKLVRVQEAQLPVVDEAFAASFGVKEGGLERFREDVRANLERELKGVLMGRLKAGALEKLVEAHPELEVPQGMVENEARQLARQAGLQSPDAVAQFLPTARRRVSAGLLIGELARQNDIRLDSRRVSEALATIASTYEEPEQVVELYSRDPQLMSALQNRVIEDQVVEWLADHAKCSEQQLSFNDVMRPGA</sequence>
<evidence type="ECO:0000259" key="12">
    <source>
        <dbReference type="Pfam" id="PF05697"/>
    </source>
</evidence>
<keyword evidence="8 11" id="KW-0413">Isomerase</keyword>
<evidence type="ECO:0000259" key="13">
    <source>
        <dbReference type="Pfam" id="PF05698"/>
    </source>
</evidence>
<comment type="function">
    <text evidence="11">Involved in protein export. Acts as a chaperone by maintaining the newly synthesized protein in an open conformation. Functions as a peptidyl-prolyl cis-trans isomerase.</text>
</comment>
<evidence type="ECO:0000256" key="2">
    <source>
        <dbReference type="ARBA" id="ARBA00005464"/>
    </source>
</evidence>
<dbReference type="Pfam" id="PF05698">
    <property type="entry name" value="Trigger_C"/>
    <property type="match status" value="1"/>
</dbReference>
<comment type="subcellular location">
    <subcellularLocation>
        <location evidence="11">Cytoplasm</location>
    </subcellularLocation>
    <text evidence="11">About half TF is bound to the ribosome near the polypeptide exit tunnel while the other half is free in the cytoplasm.</text>
</comment>
<evidence type="ECO:0000256" key="6">
    <source>
        <dbReference type="ARBA" id="ARBA00023110"/>
    </source>
</evidence>
<keyword evidence="9 11" id="KW-0131">Cell cycle</keyword>
<accession>A0A4R2I7E8</accession>
<evidence type="ECO:0000256" key="4">
    <source>
        <dbReference type="ARBA" id="ARBA00016902"/>
    </source>
</evidence>
<dbReference type="GO" id="GO:0044183">
    <property type="term" value="F:protein folding chaperone"/>
    <property type="evidence" value="ECO:0007669"/>
    <property type="project" value="TreeGrafter"/>
</dbReference>
<dbReference type="GO" id="GO:0043022">
    <property type="term" value="F:ribosome binding"/>
    <property type="evidence" value="ECO:0007669"/>
    <property type="project" value="TreeGrafter"/>
</dbReference>
<protein>
    <recommendedName>
        <fullName evidence="4 11">Trigger factor</fullName>
        <shortName evidence="11">TF</shortName>
        <ecNumber evidence="3 11">5.2.1.8</ecNumber>
    </recommendedName>
    <alternativeName>
        <fullName evidence="10 11">PPIase</fullName>
    </alternativeName>
</protein>
<reference evidence="14 15" key="1">
    <citation type="journal article" date="2015" name="Stand. Genomic Sci.">
        <title>Genomic Encyclopedia of Bacterial and Archaeal Type Strains, Phase III: the genomes of soil and plant-associated and newly described type strains.</title>
        <authorList>
            <person name="Whitman W.B."/>
            <person name="Woyke T."/>
            <person name="Klenk H.P."/>
            <person name="Zhou Y."/>
            <person name="Lilburn T.G."/>
            <person name="Beck B.J."/>
            <person name="De Vos P."/>
            <person name="Vandamme P."/>
            <person name="Eisen J.A."/>
            <person name="Garrity G."/>
            <person name="Hugenholtz P."/>
            <person name="Kyrpides N.C."/>
        </authorList>
    </citation>
    <scope>NUCLEOTIDE SEQUENCE [LARGE SCALE GENOMIC DNA]</scope>
    <source>
        <strain evidence="14 15">A3</strain>
    </source>
</reference>
<dbReference type="OrthoDB" id="9767721at2"/>
<dbReference type="InterPro" id="IPR037041">
    <property type="entry name" value="Trigger_fac_C_sf"/>
</dbReference>
<comment type="catalytic activity">
    <reaction evidence="1 11">
        <text>[protein]-peptidylproline (omega=180) = [protein]-peptidylproline (omega=0)</text>
        <dbReference type="Rhea" id="RHEA:16237"/>
        <dbReference type="Rhea" id="RHEA-COMP:10747"/>
        <dbReference type="Rhea" id="RHEA-COMP:10748"/>
        <dbReference type="ChEBI" id="CHEBI:83833"/>
        <dbReference type="ChEBI" id="CHEBI:83834"/>
        <dbReference type="EC" id="5.2.1.8"/>
    </reaction>
</comment>
<dbReference type="PIRSF" id="PIRSF003095">
    <property type="entry name" value="Trigger_factor"/>
    <property type="match status" value="1"/>
</dbReference>
<dbReference type="GO" id="GO:0003755">
    <property type="term" value="F:peptidyl-prolyl cis-trans isomerase activity"/>
    <property type="evidence" value="ECO:0007669"/>
    <property type="project" value="UniProtKB-UniRule"/>
</dbReference>
<dbReference type="InterPro" id="IPR036611">
    <property type="entry name" value="Trigger_fac_ribosome-bd_sf"/>
</dbReference>
<dbReference type="GO" id="GO:0043335">
    <property type="term" value="P:protein unfolding"/>
    <property type="evidence" value="ECO:0007669"/>
    <property type="project" value="TreeGrafter"/>
</dbReference>
<dbReference type="PANTHER" id="PTHR30560:SF3">
    <property type="entry name" value="TRIGGER FACTOR-LIKE PROTEIN TIG, CHLOROPLASTIC"/>
    <property type="match status" value="1"/>
</dbReference>
<evidence type="ECO:0000256" key="1">
    <source>
        <dbReference type="ARBA" id="ARBA00000971"/>
    </source>
</evidence>
<evidence type="ECO:0000256" key="8">
    <source>
        <dbReference type="ARBA" id="ARBA00023235"/>
    </source>
</evidence>
<evidence type="ECO:0000313" key="14">
    <source>
        <dbReference type="EMBL" id="TCO39912.1"/>
    </source>
</evidence>